<evidence type="ECO:0000313" key="1">
    <source>
        <dbReference type="EMBL" id="NBE51521.1"/>
    </source>
</evidence>
<dbReference type="RefSeq" id="WP_161695602.1">
    <property type="nucleotide sequence ID" value="NZ_JAAAHS010000043.1"/>
</dbReference>
<gene>
    <name evidence="1" type="ORF">GUY60_08800</name>
</gene>
<dbReference type="Proteomes" id="UP000598297">
    <property type="component" value="Unassembled WGS sequence"/>
</dbReference>
<dbReference type="EMBL" id="JAAAHS010000043">
    <property type="protein sequence ID" value="NBE51521.1"/>
    <property type="molecule type" value="Genomic_DNA"/>
</dbReference>
<sequence>MQPVDAQDNLRYLLNEWDPIGVADAVRDEYDCLIGPLLSRLHRGAGRAEISEFLWHELNDHFHIPPTPERVDPMADRLVAWWAAVDEPAT</sequence>
<organism evidence="1 2">
    <name type="scientific">Streptomyces boluensis</name>
    <dbReference type="NCBI Taxonomy" id="1775135"/>
    <lineage>
        <taxon>Bacteria</taxon>
        <taxon>Bacillati</taxon>
        <taxon>Actinomycetota</taxon>
        <taxon>Actinomycetes</taxon>
        <taxon>Kitasatosporales</taxon>
        <taxon>Streptomycetaceae</taxon>
        <taxon>Streptomyces</taxon>
    </lineage>
</organism>
<comment type="caution">
    <text evidence="1">The sequence shown here is derived from an EMBL/GenBank/DDBJ whole genome shotgun (WGS) entry which is preliminary data.</text>
</comment>
<keyword evidence="2" id="KW-1185">Reference proteome</keyword>
<reference evidence="1" key="1">
    <citation type="submission" date="2020-01" db="EMBL/GenBank/DDBJ databases">
        <title>Whole-genome analyses of novel actinobacteria.</title>
        <authorList>
            <person name="Sahin N."/>
        </authorList>
    </citation>
    <scope>NUCLEOTIDE SEQUENCE</scope>
    <source>
        <strain evidence="1">YC537</strain>
    </source>
</reference>
<accession>A0A964UM05</accession>
<dbReference type="AlphaFoldDB" id="A0A964UM05"/>
<proteinExistence type="predicted"/>
<name>A0A964UM05_9ACTN</name>
<evidence type="ECO:0000313" key="2">
    <source>
        <dbReference type="Proteomes" id="UP000598297"/>
    </source>
</evidence>
<protein>
    <submittedName>
        <fullName evidence="1">Uncharacterized protein</fullName>
    </submittedName>
</protein>
<dbReference type="OrthoDB" id="3404002at2"/>